<dbReference type="PANTHER" id="PTHR48267:SF1">
    <property type="entry name" value="BILIRUBIN OXIDASE"/>
    <property type="match status" value="1"/>
</dbReference>
<dbReference type="GO" id="GO:0016491">
    <property type="term" value="F:oxidoreductase activity"/>
    <property type="evidence" value="ECO:0007669"/>
    <property type="project" value="UniProtKB-KW"/>
</dbReference>
<accession>A0A915YB44</accession>
<evidence type="ECO:0000256" key="2">
    <source>
        <dbReference type="ARBA" id="ARBA00023002"/>
    </source>
</evidence>
<evidence type="ECO:0000259" key="4">
    <source>
        <dbReference type="Pfam" id="PF07731"/>
    </source>
</evidence>
<dbReference type="GO" id="GO:0005507">
    <property type="term" value="F:copper ion binding"/>
    <property type="evidence" value="ECO:0007669"/>
    <property type="project" value="InterPro"/>
</dbReference>
<dbReference type="Gene3D" id="2.60.40.420">
    <property type="entry name" value="Cupredoxins - blue copper proteins"/>
    <property type="match status" value="3"/>
</dbReference>
<keyword evidence="1" id="KW-0479">Metal-binding</keyword>
<evidence type="ECO:0000256" key="3">
    <source>
        <dbReference type="SAM" id="SignalP"/>
    </source>
</evidence>
<evidence type="ECO:0000313" key="7">
    <source>
        <dbReference type="EMBL" id="BDS09832.1"/>
    </source>
</evidence>
<dbReference type="InterPro" id="IPR002355">
    <property type="entry name" value="Cu_oxidase_Cu_BS"/>
</dbReference>
<evidence type="ECO:0000259" key="6">
    <source>
        <dbReference type="Pfam" id="PF18962"/>
    </source>
</evidence>
<dbReference type="AlphaFoldDB" id="A0A915YB44"/>
<dbReference type="Pfam" id="PF07731">
    <property type="entry name" value="Cu-oxidase_2"/>
    <property type="match status" value="1"/>
</dbReference>
<feature type="chain" id="PRO_5036997833" evidence="3">
    <location>
        <begin position="22"/>
        <end position="607"/>
    </location>
</feature>
<feature type="domain" description="Plastocyanin-like" evidence="4">
    <location>
        <begin position="389"/>
        <end position="514"/>
    </location>
</feature>
<keyword evidence="8" id="KW-1185">Reference proteome</keyword>
<dbReference type="InterPro" id="IPR026444">
    <property type="entry name" value="Secre_tail"/>
</dbReference>
<sequence length="607" mass="67535">MKTFHTHFLFFLLFCFGSATAQNFVNPLPIPYLINSDTILLKVDVHQHNFNPNGVDSLNTLITTYAYNQMDSNSNTYLGPSIAWNYGYQIHTEVRNNLPHPTTTHWHGAHVPVHADGGPHQLIDTNSTWKIDFEVMDKSATMWYHPHAMGTTYEQVQMGMSGMIYVEDPPNAYDDSTLVAIHNLIPHDYGVDDIPLVIQTKRFVRDSAGTLIIKGGCCGQNGGGYKDNYQYIINGVVDPYLEVPANMVRLRILNGDAKFSFNLGVGDLNLNPEGFQFIATDAGYTDSSYAMNEVLIPPGARTEWLVDLRGRAGDTLYLINYANSIPNGVIGNPSTTNNYATDVTLLKIIVQPNTLPNSPISSFPIPLHPLETPPYYSYTKTRVKEFTGAPNTGGYLIDNTPMDMMVVNDTVLLDSTEIWTINNNTGVAHPWHIHDIHFFVTQILDSNNVAIDPTTMPHVFKGPLDDVLILPGWKLSYVAAFEDFGTAIAPDSTYMYHCHILPHEDKGMMGQFVVWNGLSVGVNKYKALANAAKLYPNPTEDKLYLEGTCEEVSQIRIFDLQGRLLTTQKLAPFKGATAISTQGLAKGLLLIEWTNTDGKFVHKVLLK</sequence>
<dbReference type="EMBL" id="AP026867">
    <property type="protein sequence ID" value="BDS09832.1"/>
    <property type="molecule type" value="Genomic_DNA"/>
</dbReference>
<feature type="signal peptide" evidence="3">
    <location>
        <begin position="1"/>
        <end position="21"/>
    </location>
</feature>
<reference evidence="7" key="1">
    <citation type="submission" date="2022-09" db="EMBL/GenBank/DDBJ databases">
        <title>Aureispira anguillicida sp. nov., isolated from Leptocephalus of Japanese eel Anguilla japonica.</title>
        <authorList>
            <person name="Yuasa K."/>
            <person name="Mekata T."/>
            <person name="Ikunari K."/>
        </authorList>
    </citation>
    <scope>NUCLEOTIDE SEQUENCE</scope>
    <source>
        <strain evidence="7">EL160426</strain>
    </source>
</reference>
<dbReference type="InterPro" id="IPR011707">
    <property type="entry name" value="Cu-oxidase-like_N"/>
</dbReference>
<evidence type="ECO:0000313" key="8">
    <source>
        <dbReference type="Proteomes" id="UP001060919"/>
    </source>
</evidence>
<gene>
    <name evidence="7" type="ORF">AsAng_0005370</name>
</gene>
<dbReference type="NCBIfam" id="TIGR04183">
    <property type="entry name" value="Por_Secre_tail"/>
    <property type="match status" value="1"/>
</dbReference>
<dbReference type="Pfam" id="PF07732">
    <property type="entry name" value="Cu-oxidase_3"/>
    <property type="match status" value="1"/>
</dbReference>
<proteinExistence type="predicted"/>
<dbReference type="Pfam" id="PF18962">
    <property type="entry name" value="Por_Secre_tail"/>
    <property type="match status" value="1"/>
</dbReference>
<evidence type="ECO:0000256" key="1">
    <source>
        <dbReference type="ARBA" id="ARBA00022723"/>
    </source>
</evidence>
<protein>
    <submittedName>
        <fullName evidence="7">Multicopper oxidase domain-containing protein</fullName>
    </submittedName>
</protein>
<dbReference type="RefSeq" id="WP_264791186.1">
    <property type="nucleotide sequence ID" value="NZ_AP026867.1"/>
</dbReference>
<dbReference type="PROSITE" id="PS00080">
    <property type="entry name" value="MULTICOPPER_OXIDASE2"/>
    <property type="match status" value="1"/>
</dbReference>
<organism evidence="7 8">
    <name type="scientific">Aureispira anguillae</name>
    <dbReference type="NCBI Taxonomy" id="2864201"/>
    <lineage>
        <taxon>Bacteria</taxon>
        <taxon>Pseudomonadati</taxon>
        <taxon>Bacteroidota</taxon>
        <taxon>Saprospiria</taxon>
        <taxon>Saprospirales</taxon>
        <taxon>Saprospiraceae</taxon>
        <taxon>Aureispira</taxon>
    </lineage>
</organism>
<feature type="domain" description="Secretion system C-terminal sorting" evidence="6">
    <location>
        <begin position="534"/>
        <end position="604"/>
    </location>
</feature>
<keyword evidence="2" id="KW-0560">Oxidoreductase</keyword>
<dbReference type="PANTHER" id="PTHR48267">
    <property type="entry name" value="CUPREDOXIN SUPERFAMILY PROTEIN"/>
    <property type="match status" value="1"/>
</dbReference>
<feature type="domain" description="Plastocyanin-like" evidence="5">
    <location>
        <begin position="74"/>
        <end position="170"/>
    </location>
</feature>
<keyword evidence="3" id="KW-0732">Signal</keyword>
<name>A0A915YB44_9BACT</name>
<dbReference type="InterPro" id="IPR008972">
    <property type="entry name" value="Cupredoxin"/>
</dbReference>
<dbReference type="KEGG" id="aup:AsAng_0005370"/>
<dbReference type="SUPFAM" id="SSF49503">
    <property type="entry name" value="Cupredoxins"/>
    <property type="match status" value="3"/>
</dbReference>
<dbReference type="Proteomes" id="UP001060919">
    <property type="component" value="Chromosome"/>
</dbReference>
<dbReference type="InterPro" id="IPR011706">
    <property type="entry name" value="Cu-oxidase_C"/>
</dbReference>
<evidence type="ECO:0000259" key="5">
    <source>
        <dbReference type="Pfam" id="PF07732"/>
    </source>
</evidence>
<dbReference type="InterPro" id="IPR045087">
    <property type="entry name" value="Cu-oxidase_fam"/>
</dbReference>